<dbReference type="EMBL" id="GAKP01006288">
    <property type="protein sequence ID" value="JAC52664.1"/>
    <property type="molecule type" value="Transcribed_RNA"/>
</dbReference>
<reference evidence="8" key="1">
    <citation type="journal article" date="2014" name="BMC Genomics">
        <title>Characterizing the developmental transcriptome of the oriental fruit fly, Bactrocera dorsalis (Diptera: Tephritidae) through comparative genomic analysis with Drosophila melanogaster utilizing modENCODE datasets.</title>
        <authorList>
            <person name="Geib S.M."/>
            <person name="Calla B."/>
            <person name="Hall B."/>
            <person name="Hou S."/>
            <person name="Manoukis N.C."/>
        </authorList>
    </citation>
    <scope>NUCLEOTIDE SEQUENCE</scope>
    <source>
        <strain evidence="8">Punador</strain>
    </source>
</reference>
<evidence type="ECO:0000256" key="7">
    <source>
        <dbReference type="RuleBase" id="RU361218"/>
    </source>
</evidence>
<dbReference type="SUPFAM" id="SSF48652">
    <property type="entry name" value="Tetraspanin"/>
    <property type="match status" value="1"/>
</dbReference>
<organism evidence="8">
    <name type="scientific">Bactrocera dorsalis</name>
    <name type="common">Oriental fruit fly</name>
    <name type="synonym">Dacus dorsalis</name>
    <dbReference type="NCBI Taxonomy" id="27457"/>
    <lineage>
        <taxon>Eukaryota</taxon>
        <taxon>Metazoa</taxon>
        <taxon>Ecdysozoa</taxon>
        <taxon>Arthropoda</taxon>
        <taxon>Hexapoda</taxon>
        <taxon>Insecta</taxon>
        <taxon>Pterygota</taxon>
        <taxon>Neoptera</taxon>
        <taxon>Endopterygota</taxon>
        <taxon>Diptera</taxon>
        <taxon>Brachycera</taxon>
        <taxon>Muscomorpha</taxon>
        <taxon>Tephritoidea</taxon>
        <taxon>Tephritidae</taxon>
        <taxon>Bactrocera</taxon>
        <taxon>Bactrocera</taxon>
    </lineage>
</organism>
<comment type="subcellular location">
    <subcellularLocation>
        <location evidence="1 7">Membrane</location>
        <topology evidence="1 7">Multi-pass membrane protein</topology>
    </subcellularLocation>
</comment>
<feature type="transmembrane region" description="Helical" evidence="7">
    <location>
        <begin position="12"/>
        <end position="34"/>
    </location>
</feature>
<evidence type="ECO:0000256" key="5">
    <source>
        <dbReference type="ARBA" id="ARBA00023136"/>
    </source>
</evidence>
<dbReference type="Gene3D" id="1.10.1450.10">
    <property type="entry name" value="Tetraspanin"/>
    <property type="match status" value="1"/>
</dbReference>
<protein>
    <recommendedName>
        <fullName evidence="7">Tetraspanin</fullName>
    </recommendedName>
</protein>
<dbReference type="InterPro" id="IPR018499">
    <property type="entry name" value="Tetraspanin/Peripherin"/>
</dbReference>
<keyword evidence="3 7" id="KW-0812">Transmembrane</keyword>
<feature type="disulfide bond" evidence="6">
    <location>
        <begin position="142"/>
        <end position="162"/>
    </location>
</feature>
<dbReference type="PIRSF" id="PIRSF002419">
    <property type="entry name" value="Tetraspanin"/>
    <property type="match status" value="1"/>
</dbReference>
<evidence type="ECO:0000256" key="2">
    <source>
        <dbReference type="ARBA" id="ARBA00006840"/>
    </source>
</evidence>
<evidence type="ECO:0000313" key="8">
    <source>
        <dbReference type="EMBL" id="JAC52664.1"/>
    </source>
</evidence>
<feature type="disulfide bond" evidence="6">
    <location>
        <begin position="141"/>
        <end position="178"/>
    </location>
</feature>
<dbReference type="AlphaFoldDB" id="A0A034WDB4"/>
<dbReference type="PANTHER" id="PTHR19282:SF521">
    <property type="entry name" value="IP01817P-RELATED"/>
    <property type="match status" value="1"/>
</dbReference>
<evidence type="ECO:0000256" key="3">
    <source>
        <dbReference type="ARBA" id="ARBA00022692"/>
    </source>
</evidence>
<dbReference type="GO" id="GO:0005886">
    <property type="term" value="C:plasma membrane"/>
    <property type="evidence" value="ECO:0007669"/>
    <property type="project" value="TreeGrafter"/>
</dbReference>
<feature type="transmembrane region" description="Helical" evidence="7">
    <location>
        <begin position="49"/>
        <end position="73"/>
    </location>
</feature>
<dbReference type="Pfam" id="PF00335">
    <property type="entry name" value="Tetraspanin"/>
    <property type="match status" value="1"/>
</dbReference>
<gene>
    <name evidence="8" type="primary">LBM</name>
</gene>
<evidence type="ECO:0000256" key="1">
    <source>
        <dbReference type="ARBA" id="ARBA00004141"/>
    </source>
</evidence>
<comment type="similarity">
    <text evidence="2 7">Belongs to the tetraspanin (TM4SF) family.</text>
</comment>
<accession>A0A034WDB4</accession>
<keyword evidence="4 7" id="KW-1133">Transmembrane helix</keyword>
<dbReference type="CDD" id="cd03127">
    <property type="entry name" value="tetraspanin_LEL"/>
    <property type="match status" value="1"/>
</dbReference>
<keyword evidence="6" id="KW-1015">Disulfide bond</keyword>
<feature type="transmembrane region" description="Helical" evidence="7">
    <location>
        <begin position="195"/>
        <end position="215"/>
    </location>
</feature>
<name>A0A034WDB4_BACDO</name>
<evidence type="ECO:0000256" key="4">
    <source>
        <dbReference type="ARBA" id="ARBA00022989"/>
    </source>
</evidence>
<dbReference type="PRINTS" id="PR00259">
    <property type="entry name" value="TMFOUR"/>
</dbReference>
<proteinExistence type="inferred from homology"/>
<evidence type="ECO:0000256" key="6">
    <source>
        <dbReference type="PIRSR" id="PIRSR002419-1"/>
    </source>
</evidence>
<dbReference type="InterPro" id="IPR000301">
    <property type="entry name" value="Tetraspanin_animals"/>
</dbReference>
<dbReference type="PANTHER" id="PTHR19282">
    <property type="entry name" value="TETRASPANIN"/>
    <property type="match status" value="1"/>
</dbReference>
<feature type="transmembrane region" description="Helical" evidence="7">
    <location>
        <begin position="80"/>
        <end position="105"/>
    </location>
</feature>
<keyword evidence="5 7" id="KW-0472">Membrane</keyword>
<dbReference type="InterPro" id="IPR008952">
    <property type="entry name" value="Tetraspanin_EC2_sf"/>
</dbReference>
<sequence length="229" mass="25941">MFRCTRKRLKVTLFVFNAICAIMGVILMWFGAWLHSNIGEIDVDNSETLVATVIVLLGAVLLVMAIFGCAATYMESKSMLISYAVILVILLVIQIFLVSISYTAASGSLSSGLQRGFDELWDRRNTNKNTTLSFYEEWLQCCGKSSANDYFLMDKVPPPSCCRYQDCTNVLNLYVDGCEKKFGEYLTEKTSSFNTISWCLIITELIGSVFACILLDSIRDYRDRIRFYN</sequence>
<dbReference type="OrthoDB" id="6239677at2759"/>